<keyword evidence="2" id="KW-1185">Reference proteome</keyword>
<accession>A0AA88LLK0</accession>
<dbReference type="Proteomes" id="UP001187531">
    <property type="component" value="Unassembled WGS sequence"/>
</dbReference>
<name>A0AA88LLK0_ARTSF</name>
<organism evidence="1 2">
    <name type="scientific">Artemia franciscana</name>
    <name type="common">Brine shrimp</name>
    <name type="synonym">Artemia sanfranciscana</name>
    <dbReference type="NCBI Taxonomy" id="6661"/>
    <lineage>
        <taxon>Eukaryota</taxon>
        <taxon>Metazoa</taxon>
        <taxon>Ecdysozoa</taxon>
        <taxon>Arthropoda</taxon>
        <taxon>Crustacea</taxon>
        <taxon>Branchiopoda</taxon>
        <taxon>Anostraca</taxon>
        <taxon>Artemiidae</taxon>
        <taxon>Artemia</taxon>
    </lineage>
</organism>
<evidence type="ECO:0000313" key="1">
    <source>
        <dbReference type="EMBL" id="KAK2726585.1"/>
    </source>
</evidence>
<proteinExistence type="predicted"/>
<evidence type="ECO:0000313" key="2">
    <source>
        <dbReference type="Proteomes" id="UP001187531"/>
    </source>
</evidence>
<protein>
    <submittedName>
        <fullName evidence="1">Uncharacterized protein</fullName>
    </submittedName>
</protein>
<dbReference type="EMBL" id="JAVRJZ010000001">
    <property type="protein sequence ID" value="KAK2726585.1"/>
    <property type="molecule type" value="Genomic_DNA"/>
</dbReference>
<comment type="caution">
    <text evidence="1">The sequence shown here is derived from an EMBL/GenBank/DDBJ whole genome shotgun (WGS) entry which is preliminary data.</text>
</comment>
<gene>
    <name evidence="1" type="ORF">QYM36_007434</name>
</gene>
<sequence>MISKYCIAIGIPVSCVAVWWATQKYSELKEELRRLRDTCEELSSFQILKGNTFALEKERCSEDASDVAPVPLVGSHSFLPVVTNDSSPLSTKAVKLADSQPPVTKNTVKQILRVVFLFSNLAKLLMVNPPVLISWQDYLDHPALPADHLLPLATTFHRDL</sequence>
<reference evidence="1" key="1">
    <citation type="submission" date="2023-07" db="EMBL/GenBank/DDBJ databases">
        <title>Chromosome-level genome assembly of Artemia franciscana.</title>
        <authorList>
            <person name="Jo E."/>
        </authorList>
    </citation>
    <scope>NUCLEOTIDE SEQUENCE</scope>
    <source>
        <tissue evidence="1">Whole body</tissue>
    </source>
</reference>
<dbReference type="AlphaFoldDB" id="A0AA88LLK0"/>